<proteinExistence type="predicted"/>
<comment type="caution">
    <text evidence="1">The sequence shown here is derived from an EMBL/GenBank/DDBJ whole genome shotgun (WGS) entry which is preliminary data.</text>
</comment>
<keyword evidence="2" id="KW-1185">Reference proteome</keyword>
<dbReference type="EMBL" id="JACXVP010000012">
    <property type="protein sequence ID" value="KAG5570830.1"/>
    <property type="molecule type" value="Genomic_DNA"/>
</dbReference>
<dbReference type="AlphaFoldDB" id="A0A9J5W717"/>
<sequence length="99" mass="11266">MNSGEEIRHAVLTFFDTGEMFQPINCIVVTLIPKLSFVDNLLMFCIEDIKTVKCMYKCFIKFSTTSGLLANIDKSSVYFGGVKQQLQEEILEELKFVKG</sequence>
<dbReference type="Proteomes" id="UP000824120">
    <property type="component" value="Chromosome 12"/>
</dbReference>
<reference evidence="1 2" key="1">
    <citation type="submission" date="2020-09" db="EMBL/GenBank/DDBJ databases">
        <title>De no assembly of potato wild relative species, Solanum commersonii.</title>
        <authorList>
            <person name="Cho K."/>
        </authorList>
    </citation>
    <scope>NUCLEOTIDE SEQUENCE [LARGE SCALE GENOMIC DNA]</scope>
    <source>
        <strain evidence="1">LZ3.2</strain>
        <tissue evidence="1">Leaf</tissue>
    </source>
</reference>
<accession>A0A9J5W717</accession>
<evidence type="ECO:0000313" key="1">
    <source>
        <dbReference type="EMBL" id="KAG5570830.1"/>
    </source>
</evidence>
<organism evidence="1 2">
    <name type="scientific">Solanum commersonii</name>
    <name type="common">Commerson's wild potato</name>
    <name type="synonym">Commerson's nightshade</name>
    <dbReference type="NCBI Taxonomy" id="4109"/>
    <lineage>
        <taxon>Eukaryota</taxon>
        <taxon>Viridiplantae</taxon>
        <taxon>Streptophyta</taxon>
        <taxon>Embryophyta</taxon>
        <taxon>Tracheophyta</taxon>
        <taxon>Spermatophyta</taxon>
        <taxon>Magnoliopsida</taxon>
        <taxon>eudicotyledons</taxon>
        <taxon>Gunneridae</taxon>
        <taxon>Pentapetalae</taxon>
        <taxon>asterids</taxon>
        <taxon>lamiids</taxon>
        <taxon>Solanales</taxon>
        <taxon>Solanaceae</taxon>
        <taxon>Solanoideae</taxon>
        <taxon>Solaneae</taxon>
        <taxon>Solanum</taxon>
    </lineage>
</organism>
<name>A0A9J5W717_SOLCO</name>
<dbReference type="OrthoDB" id="1303876at2759"/>
<gene>
    <name evidence="1" type="ORF">H5410_060596</name>
</gene>
<evidence type="ECO:0000313" key="2">
    <source>
        <dbReference type="Proteomes" id="UP000824120"/>
    </source>
</evidence>
<protein>
    <submittedName>
        <fullName evidence="1">Uncharacterized protein</fullName>
    </submittedName>
</protein>